<dbReference type="InterPro" id="IPR014977">
    <property type="entry name" value="WRC_dom"/>
</dbReference>
<keyword evidence="3 5" id="KW-0539">Nucleus</keyword>
<protein>
    <recommendedName>
        <fullName evidence="5">Growth-regulating factor</fullName>
    </recommendedName>
</protein>
<evidence type="ECO:0000259" key="7">
    <source>
        <dbReference type="PROSITE" id="PS51666"/>
    </source>
</evidence>
<feature type="compositionally biased region" description="Basic and acidic residues" evidence="6">
    <location>
        <begin position="1"/>
        <end position="14"/>
    </location>
</feature>
<comment type="subcellular location">
    <subcellularLocation>
        <location evidence="1 5">Nucleus</location>
    </subcellularLocation>
</comment>
<comment type="similarity">
    <text evidence="2 5">Belongs to the GRF family.</text>
</comment>
<dbReference type="SMART" id="SM00951">
    <property type="entry name" value="QLQ"/>
    <property type="match status" value="1"/>
</dbReference>
<sequence length="232" mass="25063">MAGERRSQPLQREEEGGESSPRKLARVLSDEAGIVTMAAPSPLMLGLGLGLGRGVGASKPVFTFMQLQELEHQALIYKYMAAGLPVPVHLVLPIWKSVAASSFGHYSYPSLMGYGSLCLDYRNIMEPEPGRCRRTDGKKWRCSRDVVPNQKYCERHMHRGRNRPRKPVEAGATTPITATSTQLSITVPAVGRQLTTDANTGISGGSRVSPPGQGLSHARVLRNDAAGKTVAS</sequence>
<dbReference type="Gramene" id="Ma08_t11800.1">
    <property type="protein sequence ID" value="Ma08_p11800.1"/>
    <property type="gene ID" value="Ma08_g11800"/>
</dbReference>
<dbReference type="EMBL" id="HG996472">
    <property type="protein sequence ID" value="CAG1831277.1"/>
    <property type="molecule type" value="Genomic_DNA"/>
</dbReference>
<dbReference type="EnsemblPlants" id="Ma08_t11800.1">
    <property type="protein sequence ID" value="Ma08_p11800.1"/>
    <property type="gene ID" value="Ma08_g11800"/>
</dbReference>
<name>A0A804K5M0_MUSAM</name>
<evidence type="ECO:0000256" key="5">
    <source>
        <dbReference type="RuleBase" id="RU367127"/>
    </source>
</evidence>
<keyword evidence="11" id="KW-1185">Reference proteome</keyword>
<feature type="region of interest" description="Disordered" evidence="6">
    <location>
        <begin position="1"/>
        <end position="23"/>
    </location>
</feature>
<dbReference type="GO" id="GO:0005524">
    <property type="term" value="F:ATP binding"/>
    <property type="evidence" value="ECO:0007669"/>
    <property type="project" value="UniProtKB-UniRule"/>
</dbReference>
<dbReference type="GO" id="GO:0006351">
    <property type="term" value="P:DNA-templated transcription"/>
    <property type="evidence" value="ECO:0007669"/>
    <property type="project" value="UniProtKB-UniRule"/>
</dbReference>
<dbReference type="InterPro" id="IPR014978">
    <property type="entry name" value="Gln-Leu-Gln_QLQ"/>
</dbReference>
<dbReference type="InterPro" id="IPR031137">
    <property type="entry name" value="GRF"/>
</dbReference>
<dbReference type="PROSITE" id="PS51666">
    <property type="entry name" value="QLQ"/>
    <property type="match status" value="1"/>
</dbReference>
<comment type="domain">
    <text evidence="5">The QLQ domain and WRC domain may be involved in protein-protein interaction and DNA-binding, respectively.</text>
</comment>
<dbReference type="PROSITE" id="PS51667">
    <property type="entry name" value="WRC"/>
    <property type="match status" value="1"/>
</dbReference>
<feature type="domain" description="WRC" evidence="8">
    <location>
        <begin position="126"/>
        <end position="170"/>
    </location>
</feature>
<dbReference type="PANTHER" id="PTHR31602:SF81">
    <property type="entry name" value="GROWTH-REGULATING FACTOR 9"/>
    <property type="match status" value="1"/>
</dbReference>
<feature type="region of interest" description="Disordered" evidence="6">
    <location>
        <begin position="196"/>
        <end position="232"/>
    </location>
</feature>
<dbReference type="GO" id="GO:0005634">
    <property type="term" value="C:nucleus"/>
    <property type="evidence" value="ECO:0007669"/>
    <property type="project" value="UniProtKB-SubCell"/>
</dbReference>
<accession>A0A804K5M0</accession>
<evidence type="ECO:0000256" key="4">
    <source>
        <dbReference type="PROSITE-ProRule" id="PRU01002"/>
    </source>
</evidence>
<evidence type="ECO:0000256" key="3">
    <source>
        <dbReference type="ARBA" id="ARBA00023242"/>
    </source>
</evidence>
<evidence type="ECO:0000313" key="11">
    <source>
        <dbReference type="Proteomes" id="UP000012960"/>
    </source>
</evidence>
<keyword evidence="5" id="KW-0805">Transcription regulation</keyword>
<keyword evidence="5" id="KW-0010">Activator</keyword>
<dbReference type="Proteomes" id="UP000012960">
    <property type="component" value="Unplaced"/>
</dbReference>
<dbReference type="Pfam" id="PF08879">
    <property type="entry name" value="WRC"/>
    <property type="match status" value="1"/>
</dbReference>
<dbReference type="GO" id="GO:0006355">
    <property type="term" value="P:regulation of DNA-templated transcription"/>
    <property type="evidence" value="ECO:0007669"/>
    <property type="project" value="InterPro"/>
</dbReference>
<dbReference type="OMA" id="CGFTIFQ"/>
<evidence type="ECO:0000313" key="9">
    <source>
        <dbReference type="EMBL" id="CAG1831277.1"/>
    </source>
</evidence>
<reference evidence="9" key="1">
    <citation type="submission" date="2021-03" db="EMBL/GenBank/DDBJ databases">
        <authorList>
            <consortium name="Genoscope - CEA"/>
            <person name="William W."/>
        </authorList>
    </citation>
    <scope>NUCLEOTIDE SEQUENCE</scope>
    <source>
        <strain evidence="9">Doubled-haploid Pahang</strain>
    </source>
</reference>
<organism evidence="10 11">
    <name type="scientific">Musa acuminata subsp. malaccensis</name>
    <name type="common">Wild banana</name>
    <name type="synonym">Musa malaccensis</name>
    <dbReference type="NCBI Taxonomy" id="214687"/>
    <lineage>
        <taxon>Eukaryota</taxon>
        <taxon>Viridiplantae</taxon>
        <taxon>Streptophyta</taxon>
        <taxon>Embryophyta</taxon>
        <taxon>Tracheophyta</taxon>
        <taxon>Spermatophyta</taxon>
        <taxon>Magnoliopsida</taxon>
        <taxon>Liliopsida</taxon>
        <taxon>Zingiberales</taxon>
        <taxon>Musaceae</taxon>
        <taxon>Musa</taxon>
    </lineage>
</organism>
<feature type="domain" description="QLQ" evidence="7">
    <location>
        <begin position="61"/>
        <end position="96"/>
    </location>
</feature>
<keyword evidence="5" id="KW-0804">Transcription</keyword>
<evidence type="ECO:0000259" key="8">
    <source>
        <dbReference type="PROSITE" id="PS51667"/>
    </source>
</evidence>
<dbReference type="InParanoid" id="A0A804K5M0"/>
<reference evidence="10" key="2">
    <citation type="submission" date="2021-05" db="UniProtKB">
        <authorList>
            <consortium name="EnsemblPlants"/>
        </authorList>
    </citation>
    <scope>IDENTIFICATION</scope>
    <source>
        <strain evidence="10">subsp. malaccensis</strain>
    </source>
</reference>
<comment type="caution">
    <text evidence="4">Lacks conserved residue(s) required for the propagation of feature annotation.</text>
</comment>
<dbReference type="FunCoup" id="A0A804K5M0">
    <property type="interactions" value="2"/>
</dbReference>
<evidence type="ECO:0000313" key="10">
    <source>
        <dbReference type="EnsemblPlants" id="Ma08_p11800.1"/>
    </source>
</evidence>
<comment type="function">
    <text evidence="5">Transcription activator.</text>
</comment>
<dbReference type="AlphaFoldDB" id="A0A804K5M0"/>
<proteinExistence type="inferred from homology"/>
<gene>
    <name evidence="9" type="ORF">GSMUA_345310.1</name>
</gene>
<dbReference type="PANTHER" id="PTHR31602">
    <property type="entry name" value="GROWTH-REGULATING FACTOR 5"/>
    <property type="match status" value="1"/>
</dbReference>
<evidence type="ECO:0000256" key="1">
    <source>
        <dbReference type="ARBA" id="ARBA00004123"/>
    </source>
</evidence>
<dbReference type="Pfam" id="PF08880">
    <property type="entry name" value="QLQ"/>
    <property type="match status" value="1"/>
</dbReference>
<evidence type="ECO:0000256" key="2">
    <source>
        <dbReference type="ARBA" id="ARBA00008122"/>
    </source>
</evidence>
<evidence type="ECO:0000256" key="6">
    <source>
        <dbReference type="SAM" id="MobiDB-lite"/>
    </source>
</evidence>
<dbReference type="GO" id="GO:0032502">
    <property type="term" value="P:developmental process"/>
    <property type="evidence" value="ECO:0007669"/>
    <property type="project" value="InterPro"/>
</dbReference>